<keyword evidence="2" id="KW-0472">Membrane</keyword>
<accession>A0AAD6ZAX5</accession>
<dbReference type="EMBL" id="JARIHO010000068">
    <property type="protein sequence ID" value="KAJ7314221.1"/>
    <property type="molecule type" value="Genomic_DNA"/>
</dbReference>
<organism evidence="4 5">
    <name type="scientific">Mycena albidolilacea</name>
    <dbReference type="NCBI Taxonomy" id="1033008"/>
    <lineage>
        <taxon>Eukaryota</taxon>
        <taxon>Fungi</taxon>
        <taxon>Dikarya</taxon>
        <taxon>Basidiomycota</taxon>
        <taxon>Agaricomycotina</taxon>
        <taxon>Agaricomycetes</taxon>
        <taxon>Agaricomycetidae</taxon>
        <taxon>Agaricales</taxon>
        <taxon>Marasmiineae</taxon>
        <taxon>Mycenaceae</taxon>
        <taxon>Mycena</taxon>
    </lineage>
</organism>
<feature type="compositionally biased region" description="Polar residues" evidence="1">
    <location>
        <begin position="33"/>
        <end position="43"/>
    </location>
</feature>
<feature type="compositionally biased region" description="Basic and acidic residues" evidence="1">
    <location>
        <begin position="1"/>
        <end position="12"/>
    </location>
</feature>
<comment type="caution">
    <text evidence="4">The sequence shown here is derived from an EMBL/GenBank/DDBJ whole genome shotgun (WGS) entry which is preliminary data.</text>
</comment>
<keyword evidence="2" id="KW-1133">Transmembrane helix</keyword>
<keyword evidence="2" id="KW-0812">Transmembrane</keyword>
<evidence type="ECO:0000313" key="4">
    <source>
        <dbReference type="EMBL" id="KAJ7314221.1"/>
    </source>
</evidence>
<sequence>MAHTHSDLKDRYPNSLPTPVQMSGPPPYGAVPSGQTMPSSPSAEWSARPQNHIHISRTCGAVNRSQFVVDPNVHVPASLLTPPTWDPGYISLYSLRRPKPNLDLGITFGGIDADIKVLPVSGHCTAQPPSRTRLLDEGCPRQSTLDASTTTGNVSLHIDAQHFSVRASSTFGQIRVFLPRTFNGPLTITSSLGAPSLSPELKRACTPISEMGNSRRWFVGDFGAWEGRSEHGDEALVGTSWGRVWVGYAGEEEEAKRAFRWDTVQFGVNLMLALVMLFGVHLAVKLLFWILALIGITF</sequence>
<evidence type="ECO:0000259" key="3">
    <source>
        <dbReference type="Pfam" id="PF24016"/>
    </source>
</evidence>
<name>A0AAD6ZAX5_9AGAR</name>
<gene>
    <name evidence="4" type="ORF">DFH08DRAFT_432889</name>
</gene>
<evidence type="ECO:0000256" key="1">
    <source>
        <dbReference type="SAM" id="MobiDB-lite"/>
    </source>
</evidence>
<dbReference type="Pfam" id="PF24016">
    <property type="entry name" value="DUF7330"/>
    <property type="match status" value="1"/>
</dbReference>
<protein>
    <recommendedName>
        <fullName evidence="3">DUF7330 domain-containing protein</fullName>
    </recommendedName>
</protein>
<proteinExistence type="predicted"/>
<keyword evidence="5" id="KW-1185">Reference proteome</keyword>
<reference evidence="4" key="1">
    <citation type="submission" date="2023-03" db="EMBL/GenBank/DDBJ databases">
        <title>Massive genome expansion in bonnet fungi (Mycena s.s.) driven by repeated elements and novel gene families across ecological guilds.</title>
        <authorList>
            <consortium name="Lawrence Berkeley National Laboratory"/>
            <person name="Harder C.B."/>
            <person name="Miyauchi S."/>
            <person name="Viragh M."/>
            <person name="Kuo A."/>
            <person name="Thoen E."/>
            <person name="Andreopoulos B."/>
            <person name="Lu D."/>
            <person name="Skrede I."/>
            <person name="Drula E."/>
            <person name="Henrissat B."/>
            <person name="Morin E."/>
            <person name="Kohler A."/>
            <person name="Barry K."/>
            <person name="LaButti K."/>
            <person name="Morin E."/>
            <person name="Salamov A."/>
            <person name="Lipzen A."/>
            <person name="Mereny Z."/>
            <person name="Hegedus B."/>
            <person name="Baldrian P."/>
            <person name="Stursova M."/>
            <person name="Weitz H."/>
            <person name="Taylor A."/>
            <person name="Grigoriev I.V."/>
            <person name="Nagy L.G."/>
            <person name="Martin F."/>
            <person name="Kauserud H."/>
        </authorList>
    </citation>
    <scope>NUCLEOTIDE SEQUENCE</scope>
    <source>
        <strain evidence="4">CBHHK002</strain>
    </source>
</reference>
<evidence type="ECO:0000256" key="2">
    <source>
        <dbReference type="SAM" id="Phobius"/>
    </source>
</evidence>
<feature type="region of interest" description="Disordered" evidence="1">
    <location>
        <begin position="1"/>
        <end position="48"/>
    </location>
</feature>
<feature type="domain" description="DUF7330" evidence="3">
    <location>
        <begin position="51"/>
        <end position="251"/>
    </location>
</feature>
<evidence type="ECO:0000313" key="5">
    <source>
        <dbReference type="Proteomes" id="UP001218218"/>
    </source>
</evidence>
<dbReference type="InterPro" id="IPR055754">
    <property type="entry name" value="DUF7330"/>
</dbReference>
<dbReference type="Proteomes" id="UP001218218">
    <property type="component" value="Unassembled WGS sequence"/>
</dbReference>
<feature type="transmembrane region" description="Helical" evidence="2">
    <location>
        <begin position="266"/>
        <end position="296"/>
    </location>
</feature>
<dbReference type="AlphaFoldDB" id="A0AAD6ZAX5"/>